<dbReference type="EMBL" id="JAZAVJ010000004">
    <property type="protein sequence ID" value="KAK7424487.1"/>
    <property type="molecule type" value="Genomic_DNA"/>
</dbReference>
<dbReference type="Proteomes" id="UP001498476">
    <property type="component" value="Unassembled WGS sequence"/>
</dbReference>
<gene>
    <name evidence="1" type="ORF">QQX98_000452</name>
</gene>
<protein>
    <recommendedName>
        <fullName evidence="3">Fungal N-terminal domain-containing protein</fullName>
    </recommendedName>
</protein>
<sequence length="212" mass="22924">MAEPVGITGTAAGLVSLGLQLYGEISKYLDAVESRQRDLDFARRQTTTLQQCLDAVRLATSTPKKNNATTSKTVNSCVVACEDELKALEALVTRLTGPKTQENTPSAKLRDKGRQYAFRFHRESILELEAKLSATNGVLQTALQTLGLNVSLATSEAVSGVKSTLVAIRITEDESQTKIDNLSKPISDIQTSYIRADGPTIRGLITDDDPNL</sequence>
<evidence type="ECO:0000313" key="2">
    <source>
        <dbReference type="Proteomes" id="UP001498476"/>
    </source>
</evidence>
<accession>A0ABR1HUI4</accession>
<evidence type="ECO:0000313" key="1">
    <source>
        <dbReference type="EMBL" id="KAK7424487.1"/>
    </source>
</evidence>
<keyword evidence="2" id="KW-1185">Reference proteome</keyword>
<proteinExistence type="predicted"/>
<reference evidence="1 2" key="1">
    <citation type="journal article" date="2025" name="Microbiol. Resour. Announc.">
        <title>Draft genome sequences for Neonectria magnoliae and Neonectria punicea, canker pathogens of Liriodendron tulipifera and Acer saccharum in West Virginia.</title>
        <authorList>
            <person name="Petronek H.M."/>
            <person name="Kasson M.T."/>
            <person name="Metheny A.M."/>
            <person name="Stauder C.M."/>
            <person name="Lovett B."/>
            <person name="Lynch S.C."/>
            <person name="Garnas J.R."/>
            <person name="Kasson L.R."/>
            <person name="Stajich J.E."/>
        </authorList>
    </citation>
    <scope>NUCLEOTIDE SEQUENCE [LARGE SCALE GENOMIC DNA]</scope>
    <source>
        <strain evidence="1 2">NRRL 64653</strain>
    </source>
</reference>
<evidence type="ECO:0008006" key="3">
    <source>
        <dbReference type="Google" id="ProtNLM"/>
    </source>
</evidence>
<organism evidence="1 2">
    <name type="scientific">Neonectria punicea</name>
    <dbReference type="NCBI Taxonomy" id="979145"/>
    <lineage>
        <taxon>Eukaryota</taxon>
        <taxon>Fungi</taxon>
        <taxon>Dikarya</taxon>
        <taxon>Ascomycota</taxon>
        <taxon>Pezizomycotina</taxon>
        <taxon>Sordariomycetes</taxon>
        <taxon>Hypocreomycetidae</taxon>
        <taxon>Hypocreales</taxon>
        <taxon>Nectriaceae</taxon>
        <taxon>Neonectria</taxon>
    </lineage>
</organism>
<name>A0ABR1HUI4_9HYPO</name>
<comment type="caution">
    <text evidence="1">The sequence shown here is derived from an EMBL/GenBank/DDBJ whole genome shotgun (WGS) entry which is preliminary data.</text>
</comment>